<gene>
    <name evidence="3" type="primary">LOC132542125</name>
</gene>
<accession>A0ABM3YII7</accession>
<dbReference type="RefSeq" id="XP_060060881.1">
    <property type="nucleotide sequence ID" value="XM_060204898.1"/>
</dbReference>
<evidence type="ECO:0000313" key="3">
    <source>
        <dbReference type="RefSeq" id="XP_060060881.1"/>
    </source>
</evidence>
<evidence type="ECO:0000256" key="1">
    <source>
        <dbReference type="SAM" id="MobiDB-lite"/>
    </source>
</evidence>
<evidence type="ECO:0000313" key="2">
    <source>
        <dbReference type="Proteomes" id="UP001652624"/>
    </source>
</evidence>
<name>A0ABM3YII7_ERIEU</name>
<dbReference type="Proteomes" id="UP001652624">
    <property type="component" value="Chromosome 12"/>
</dbReference>
<protein>
    <submittedName>
        <fullName evidence="3">Uncharacterized protein LOC132542125</fullName>
    </submittedName>
</protein>
<keyword evidence="2" id="KW-1185">Reference proteome</keyword>
<sequence>MGNRWSPDMSLQAWRETPSRGASEAFKVGDPQDGCYGEAMGPLLQRLLAAVQKKPCGLERARRLGVVAGAGRGGAASPPLGLGLGFGGGAARAGCVALGEPRGAQLSWCVTSTWSPPRRAGDRAQLPQLSRGRARRARAPREGAPGLRAPTGCVRLGRAGALRAPWTSGPGAPACSCCCCCPPAAGQPGRRGSARPGALGAERRSHSSNPVSCPQFRGSCDLPHCLLFMCLDTRQPTWAATRWNEMTQDTVTFFQ</sequence>
<dbReference type="GeneID" id="132542125"/>
<proteinExistence type="predicted"/>
<organism evidence="2 3">
    <name type="scientific">Erinaceus europaeus</name>
    <name type="common">Western European hedgehog</name>
    <dbReference type="NCBI Taxonomy" id="9365"/>
    <lineage>
        <taxon>Eukaryota</taxon>
        <taxon>Metazoa</taxon>
        <taxon>Chordata</taxon>
        <taxon>Craniata</taxon>
        <taxon>Vertebrata</taxon>
        <taxon>Euteleostomi</taxon>
        <taxon>Mammalia</taxon>
        <taxon>Eutheria</taxon>
        <taxon>Laurasiatheria</taxon>
        <taxon>Eulipotyphla</taxon>
        <taxon>Erinaceidae</taxon>
        <taxon>Erinaceinae</taxon>
        <taxon>Erinaceus</taxon>
    </lineage>
</organism>
<feature type="region of interest" description="Disordered" evidence="1">
    <location>
        <begin position="117"/>
        <end position="144"/>
    </location>
</feature>
<feature type="region of interest" description="Disordered" evidence="1">
    <location>
        <begin position="191"/>
        <end position="211"/>
    </location>
</feature>
<reference evidence="3" key="1">
    <citation type="submission" date="2025-08" db="UniProtKB">
        <authorList>
            <consortium name="RefSeq"/>
        </authorList>
    </citation>
    <scope>IDENTIFICATION</scope>
</reference>